<feature type="region of interest" description="Disordered" evidence="1">
    <location>
        <begin position="1"/>
        <end position="32"/>
    </location>
</feature>
<name>A0A1I5ETJ1_9CLOT</name>
<proteinExistence type="predicted"/>
<reference evidence="2 3" key="1">
    <citation type="submission" date="2016-10" db="EMBL/GenBank/DDBJ databases">
        <authorList>
            <person name="de Groot N.N."/>
        </authorList>
    </citation>
    <scope>NUCLEOTIDE SEQUENCE [LARGE SCALE GENOMIC DNA]</scope>
    <source>
        <strain evidence="2 3">ML2</strain>
    </source>
</reference>
<evidence type="ECO:0000313" key="3">
    <source>
        <dbReference type="Proteomes" id="UP000181899"/>
    </source>
</evidence>
<gene>
    <name evidence="2" type="ORF">SAMN04488695_1213</name>
</gene>
<evidence type="ECO:0000256" key="1">
    <source>
        <dbReference type="SAM" id="MobiDB-lite"/>
    </source>
</evidence>
<accession>A0A1I5ETJ1</accession>
<evidence type="ECO:0000313" key="2">
    <source>
        <dbReference type="EMBL" id="SFO14824.1"/>
    </source>
</evidence>
<protein>
    <submittedName>
        <fullName evidence="2">Uncharacterized protein</fullName>
    </submittedName>
</protein>
<dbReference type="Proteomes" id="UP000181899">
    <property type="component" value="Unassembled WGS sequence"/>
</dbReference>
<keyword evidence="3" id="KW-1185">Reference proteome</keyword>
<sequence>MAVKHTPTGIIHSGSKGGKTGCGTNTKENPSHWVETHQRITCEKNGCKN</sequence>
<dbReference type="EMBL" id="FOVK01000021">
    <property type="protein sequence ID" value="SFO14824.1"/>
    <property type="molecule type" value="Genomic_DNA"/>
</dbReference>
<organism evidence="2 3">
    <name type="scientific">Proteiniclasticum ruminis</name>
    <dbReference type="NCBI Taxonomy" id="398199"/>
    <lineage>
        <taxon>Bacteria</taxon>
        <taxon>Bacillati</taxon>
        <taxon>Bacillota</taxon>
        <taxon>Clostridia</taxon>
        <taxon>Eubacteriales</taxon>
        <taxon>Clostridiaceae</taxon>
        <taxon>Proteiniclasticum</taxon>
    </lineage>
</organism>
<dbReference type="AlphaFoldDB" id="A0A1I5ETJ1"/>